<dbReference type="EMBL" id="KI695811">
    <property type="protein sequence ID" value="ETM34246.1"/>
    <property type="molecule type" value="Genomic_DNA"/>
</dbReference>
<feature type="region of interest" description="Disordered" evidence="1">
    <location>
        <begin position="1"/>
        <end position="28"/>
    </location>
</feature>
<gene>
    <name evidence="2" type="ORF">L914_18635</name>
</gene>
<evidence type="ECO:0000313" key="2">
    <source>
        <dbReference type="EMBL" id="ETM34246.1"/>
    </source>
</evidence>
<reference evidence="2" key="1">
    <citation type="submission" date="2013-11" db="EMBL/GenBank/DDBJ databases">
        <title>The Genome Sequence of Phytophthora parasitica IAC_01/95.</title>
        <authorList>
            <consortium name="The Broad Institute Genomics Platform"/>
            <person name="Russ C."/>
            <person name="Tyler B."/>
            <person name="Panabieres F."/>
            <person name="Shan W."/>
            <person name="Tripathy S."/>
            <person name="Grunwald N."/>
            <person name="Machado M."/>
            <person name="Johnson C.S."/>
            <person name="Arredondo F."/>
            <person name="Hong C."/>
            <person name="Coffey M."/>
            <person name="Young S.K."/>
            <person name="Zeng Q."/>
            <person name="Gargeya S."/>
            <person name="Fitzgerald M."/>
            <person name="Abouelleil A."/>
            <person name="Alvarado L."/>
            <person name="Chapman S.B."/>
            <person name="Gainer-Dewar J."/>
            <person name="Goldberg J."/>
            <person name="Griggs A."/>
            <person name="Gujja S."/>
            <person name="Hansen M."/>
            <person name="Howarth C."/>
            <person name="Imamovic A."/>
            <person name="Ireland A."/>
            <person name="Larimer J."/>
            <person name="McCowan C."/>
            <person name="Murphy C."/>
            <person name="Pearson M."/>
            <person name="Poon T.W."/>
            <person name="Priest M."/>
            <person name="Roberts A."/>
            <person name="Saif S."/>
            <person name="Shea T."/>
            <person name="Sykes S."/>
            <person name="Wortman J."/>
            <person name="Nusbaum C."/>
            <person name="Birren B."/>
        </authorList>
    </citation>
    <scope>NUCLEOTIDE SEQUENCE [LARGE SCALE GENOMIC DNA]</scope>
    <source>
        <strain evidence="2">IAC_01/95</strain>
    </source>
</reference>
<evidence type="ECO:0000256" key="1">
    <source>
        <dbReference type="SAM" id="MobiDB-lite"/>
    </source>
</evidence>
<sequence>MESYTQADVELARRSRGEEGSNRQDVVVVQYDQDQSPLVLSLRQKKK</sequence>
<name>W2MD49_PHYNI</name>
<protein>
    <submittedName>
        <fullName evidence="2">Uncharacterized protein</fullName>
    </submittedName>
</protein>
<organism evidence="2">
    <name type="scientific">Phytophthora nicotianae</name>
    <name type="common">Potato buckeye rot agent</name>
    <name type="synonym">Phytophthora parasitica</name>
    <dbReference type="NCBI Taxonomy" id="4792"/>
    <lineage>
        <taxon>Eukaryota</taxon>
        <taxon>Sar</taxon>
        <taxon>Stramenopiles</taxon>
        <taxon>Oomycota</taxon>
        <taxon>Peronosporomycetes</taxon>
        <taxon>Peronosporales</taxon>
        <taxon>Peronosporaceae</taxon>
        <taxon>Phytophthora</taxon>
    </lineage>
</organism>
<dbReference type="AlphaFoldDB" id="W2MD49"/>
<feature type="compositionally biased region" description="Basic and acidic residues" evidence="1">
    <location>
        <begin position="10"/>
        <end position="22"/>
    </location>
</feature>
<proteinExistence type="predicted"/>
<accession>W2MD49</accession>
<dbReference type="Proteomes" id="UP000054532">
    <property type="component" value="Unassembled WGS sequence"/>
</dbReference>